<dbReference type="InterPro" id="IPR030677">
    <property type="entry name" value="Nnr"/>
</dbReference>
<comment type="function">
    <text evidence="14 19">Bifunctional enzyme that catalyzes the epimerization of the S- and R-forms of NAD(P)HX and the dehydration of the S-form of NAD(P)HX at the expense of ADP, which is converted to AMP. This allows the repair of both epimers of NAD(P)HX, a damaged form of NAD(P)H that is a result of enzymatic or heat-dependent hydration.</text>
</comment>
<comment type="subunit">
    <text evidence="17">Homotetramer.</text>
</comment>
<sequence length="490" mass="53804">MKILSTYQTRDLDEYTIKNEPIPSIDLMERAAQAFVNSFVLKYDNTFKTVIFCGIGNNGGDGLAVARKLHQLGYDVQTYVLGNSTNGSIDFLENLKRLQNQSEVIKLSENDEFHLPKKEKSVIIDAIFGSGLNRPIDGFLAIVILKINQTGLPIVSIDIASGLFSDTHSPQSAVIQPTYTITFQYPKLAFFQPENEKSVGSWEAVDIGLSQDSIREAKTKYYYTSSAEIRPLARSSFSHKGTFGHAFLVAGSYGMMGAAVLATKACLRSGVGKITTHVPKKCVDILQISVPEVIVDISHNDYHFDGIWNFTKYDAVAMGPGIGLENIDKFEEFLKKTPNKKLIIDADGITFLGQRPELLKLLPKNTILTPHPKEFKSLIGRGWENDFEKLEILSEFAVSKKIIICLKGKNTAVALPNGEIHFNSTGNSGMATAGSGDVLTGIILSFLAQGYPPEQAAIQGVYEHGLAGDQAAKNRSERSMIASDIIENLR</sequence>
<evidence type="ECO:0000256" key="18">
    <source>
        <dbReference type="HAMAP-Rule" id="MF_01966"/>
    </source>
</evidence>
<dbReference type="PANTHER" id="PTHR12592">
    <property type="entry name" value="ATP-DEPENDENT (S)-NAD(P)H-HYDRATE DEHYDRATASE FAMILY MEMBER"/>
    <property type="match status" value="1"/>
</dbReference>
<feature type="domain" description="YjeF N-terminal" evidence="21">
    <location>
        <begin position="9"/>
        <end position="215"/>
    </location>
</feature>
<evidence type="ECO:0000313" key="22">
    <source>
        <dbReference type="EMBL" id="MCP9763100.1"/>
    </source>
</evidence>
<evidence type="ECO:0000313" key="23">
    <source>
        <dbReference type="Proteomes" id="UP001204144"/>
    </source>
</evidence>
<comment type="catalytic activity">
    <reaction evidence="16 17 19">
        <text>(6S)-NADPHX + ADP = AMP + phosphate + NADPH + H(+)</text>
        <dbReference type="Rhea" id="RHEA:32235"/>
        <dbReference type="ChEBI" id="CHEBI:15378"/>
        <dbReference type="ChEBI" id="CHEBI:43474"/>
        <dbReference type="ChEBI" id="CHEBI:57783"/>
        <dbReference type="ChEBI" id="CHEBI:64076"/>
        <dbReference type="ChEBI" id="CHEBI:456215"/>
        <dbReference type="ChEBI" id="CHEBI:456216"/>
        <dbReference type="EC" id="4.2.1.136"/>
    </reaction>
</comment>
<evidence type="ECO:0000256" key="13">
    <source>
        <dbReference type="ARBA" id="ARBA00023268"/>
    </source>
</evidence>
<comment type="catalytic activity">
    <reaction evidence="1 18 19">
        <text>(6R)-NADHX = (6S)-NADHX</text>
        <dbReference type="Rhea" id="RHEA:32215"/>
        <dbReference type="ChEBI" id="CHEBI:64074"/>
        <dbReference type="ChEBI" id="CHEBI:64075"/>
        <dbReference type="EC" id="5.1.99.6"/>
    </reaction>
</comment>
<evidence type="ECO:0000256" key="19">
    <source>
        <dbReference type="PIRNR" id="PIRNR017184"/>
    </source>
</evidence>
<evidence type="ECO:0000256" key="5">
    <source>
        <dbReference type="ARBA" id="ARBA00022723"/>
    </source>
</evidence>
<evidence type="ECO:0000256" key="3">
    <source>
        <dbReference type="ARBA" id="ARBA00006001"/>
    </source>
</evidence>
<evidence type="ECO:0000256" key="12">
    <source>
        <dbReference type="ARBA" id="ARBA00023239"/>
    </source>
</evidence>
<feature type="binding site" evidence="17">
    <location>
        <position position="437"/>
    </location>
    <ligand>
        <name>(6S)-NADPHX</name>
        <dbReference type="ChEBI" id="CHEBI:64076"/>
    </ligand>
</feature>
<evidence type="ECO:0000259" key="20">
    <source>
        <dbReference type="PROSITE" id="PS51383"/>
    </source>
</evidence>
<dbReference type="InterPro" id="IPR004443">
    <property type="entry name" value="YjeF_N_dom"/>
</dbReference>
<dbReference type="NCBIfam" id="TIGR00196">
    <property type="entry name" value="yjeF_cterm"/>
    <property type="match status" value="1"/>
</dbReference>
<proteinExistence type="inferred from homology"/>
<dbReference type="PANTHER" id="PTHR12592:SF0">
    <property type="entry name" value="ATP-DEPENDENT (S)-NAD(P)H-HYDRATE DEHYDRATASE"/>
    <property type="match status" value="1"/>
</dbReference>
<keyword evidence="5 18" id="KW-0479">Metal-binding</keyword>
<comment type="function">
    <text evidence="18">Catalyzes the epimerization of the S- and R-forms of NAD(P)HX, a damaged form of NAD(P)H that is a result of enzymatic or heat-dependent hydration. This is a prerequisite for the S-specific NAD(P)H-hydrate dehydratase to allow the repair of both epimers of NAD(P)HX.</text>
</comment>
<keyword evidence="8 17" id="KW-0521">NADP</keyword>
<dbReference type="InterPro" id="IPR029056">
    <property type="entry name" value="Ribokinase-like"/>
</dbReference>
<accession>A0AAE3H2H6</accession>
<evidence type="ECO:0000256" key="14">
    <source>
        <dbReference type="ARBA" id="ARBA00025153"/>
    </source>
</evidence>
<feature type="binding site" evidence="18">
    <location>
        <position position="161"/>
    </location>
    <ligand>
        <name>K(+)</name>
        <dbReference type="ChEBI" id="CHEBI:29103"/>
    </ligand>
</feature>
<organism evidence="22 23">
    <name type="scientific">Lacihabitans soyangensis</name>
    <dbReference type="NCBI Taxonomy" id="869394"/>
    <lineage>
        <taxon>Bacteria</taxon>
        <taxon>Pseudomonadati</taxon>
        <taxon>Bacteroidota</taxon>
        <taxon>Cytophagia</taxon>
        <taxon>Cytophagales</taxon>
        <taxon>Leadbetterellaceae</taxon>
        <taxon>Lacihabitans</taxon>
    </lineage>
</organism>
<dbReference type="InterPro" id="IPR017953">
    <property type="entry name" value="Carbohydrate_kinase_pred_CS"/>
</dbReference>
<evidence type="ECO:0000259" key="21">
    <source>
        <dbReference type="PROSITE" id="PS51385"/>
    </source>
</evidence>
<dbReference type="InterPro" id="IPR036652">
    <property type="entry name" value="YjeF_N_dom_sf"/>
</dbReference>
<keyword evidence="9 18" id="KW-0630">Potassium</keyword>
<gene>
    <name evidence="18" type="primary">nnrE</name>
    <name evidence="17" type="synonym">nnrD</name>
    <name evidence="22" type="ORF">EGI31_09040</name>
</gene>
<feature type="binding site" evidence="18">
    <location>
        <begin position="57"/>
        <end position="61"/>
    </location>
    <ligand>
        <name>(6S)-NADPHX</name>
        <dbReference type="ChEBI" id="CHEBI:64076"/>
    </ligand>
</feature>
<dbReference type="AlphaFoldDB" id="A0AAE3H2H6"/>
<comment type="similarity">
    <text evidence="17">Belongs to the NnrD/CARKD family.</text>
</comment>
<dbReference type="Proteomes" id="UP001204144">
    <property type="component" value="Unassembled WGS sequence"/>
</dbReference>
<dbReference type="PIRSF" id="PIRSF017184">
    <property type="entry name" value="Nnr"/>
    <property type="match status" value="1"/>
</dbReference>
<feature type="binding site" evidence="17">
    <location>
        <begin position="407"/>
        <end position="411"/>
    </location>
    <ligand>
        <name>AMP</name>
        <dbReference type="ChEBI" id="CHEBI:456215"/>
    </ligand>
</feature>
<evidence type="ECO:0000256" key="16">
    <source>
        <dbReference type="ARBA" id="ARBA00049209"/>
    </source>
</evidence>
<dbReference type="Gene3D" id="3.40.1190.20">
    <property type="match status" value="1"/>
</dbReference>
<comment type="similarity">
    <text evidence="18">Belongs to the NnrE/AIBP family.</text>
</comment>
<dbReference type="HAMAP" id="MF_01965">
    <property type="entry name" value="NADHX_dehydratase"/>
    <property type="match status" value="1"/>
</dbReference>
<feature type="domain" description="YjeF C-terminal" evidence="20">
    <location>
        <begin position="223"/>
        <end position="490"/>
    </location>
</feature>
<keyword evidence="10 17" id="KW-0520">NAD</keyword>
<dbReference type="Pfam" id="PF03853">
    <property type="entry name" value="YjeF_N"/>
    <property type="match status" value="1"/>
</dbReference>
<evidence type="ECO:0000256" key="6">
    <source>
        <dbReference type="ARBA" id="ARBA00022741"/>
    </source>
</evidence>
<comment type="cofactor">
    <cofactor evidence="17">
        <name>Mg(2+)</name>
        <dbReference type="ChEBI" id="CHEBI:18420"/>
    </cofactor>
</comment>
<dbReference type="SUPFAM" id="SSF64153">
    <property type="entry name" value="YjeF N-terminal domain-like"/>
    <property type="match status" value="1"/>
</dbReference>
<dbReference type="Pfam" id="PF01256">
    <property type="entry name" value="Carb_kinase"/>
    <property type="match status" value="1"/>
</dbReference>
<keyword evidence="7 17" id="KW-0067">ATP-binding</keyword>
<protein>
    <recommendedName>
        <fullName evidence="19">Bifunctional NAD(P)H-hydrate repair enzyme</fullName>
    </recommendedName>
    <alternativeName>
        <fullName evidence="19">Nicotinamide nucleotide repair protein</fullName>
    </alternativeName>
    <domain>
        <recommendedName>
            <fullName evidence="19">ADP-dependent (S)-NAD(P)H-hydrate dehydratase</fullName>
            <ecNumber evidence="19">4.2.1.136</ecNumber>
        </recommendedName>
        <alternativeName>
            <fullName evidence="19">ADP-dependent NAD(P)HX dehydratase</fullName>
        </alternativeName>
    </domain>
    <domain>
        <recommendedName>
            <fullName evidence="19">NAD(P)H-hydrate epimerase</fullName>
            <ecNumber evidence="19">5.1.99.6</ecNumber>
        </recommendedName>
    </domain>
</protein>
<dbReference type="GO" id="GO:0052855">
    <property type="term" value="F:ADP-dependent NAD(P)H-hydrate dehydratase activity"/>
    <property type="evidence" value="ECO:0007669"/>
    <property type="project" value="UniProtKB-UniRule"/>
</dbReference>
<feature type="binding site" evidence="17">
    <location>
        <position position="321"/>
    </location>
    <ligand>
        <name>(6S)-NADPHX</name>
        <dbReference type="ChEBI" id="CHEBI:64076"/>
    </ligand>
</feature>
<evidence type="ECO:0000256" key="9">
    <source>
        <dbReference type="ARBA" id="ARBA00022958"/>
    </source>
</evidence>
<dbReference type="GO" id="GO:0046872">
    <property type="term" value="F:metal ion binding"/>
    <property type="evidence" value="ECO:0007669"/>
    <property type="project" value="UniProtKB-UniRule"/>
</dbReference>
<dbReference type="HAMAP" id="MF_01966">
    <property type="entry name" value="NADHX_epimerase"/>
    <property type="match status" value="1"/>
</dbReference>
<comment type="function">
    <text evidence="17">Catalyzes the dehydration of the S-form of NAD(P)HX at the expense of ADP, which is converted to AMP. Together with NAD(P)HX epimerase, which catalyzes the epimerization of the S- and R-forms, the enzyme allows the repair of both epimers of NAD(P)HX, a damaged form of NAD(P)H that is a result of enzymatic or heat-dependent hydration.</text>
</comment>
<dbReference type="EC" id="4.2.1.136" evidence="19"/>
<evidence type="ECO:0000256" key="17">
    <source>
        <dbReference type="HAMAP-Rule" id="MF_01965"/>
    </source>
</evidence>
<evidence type="ECO:0000256" key="1">
    <source>
        <dbReference type="ARBA" id="ARBA00000013"/>
    </source>
</evidence>
<comment type="catalytic activity">
    <reaction evidence="15 17 19">
        <text>(6S)-NADHX + ADP = AMP + phosphate + NADH + H(+)</text>
        <dbReference type="Rhea" id="RHEA:32223"/>
        <dbReference type="ChEBI" id="CHEBI:15378"/>
        <dbReference type="ChEBI" id="CHEBI:43474"/>
        <dbReference type="ChEBI" id="CHEBI:57945"/>
        <dbReference type="ChEBI" id="CHEBI:64074"/>
        <dbReference type="ChEBI" id="CHEBI:456215"/>
        <dbReference type="ChEBI" id="CHEBI:456216"/>
        <dbReference type="EC" id="4.2.1.136"/>
    </reaction>
</comment>
<evidence type="ECO:0000256" key="11">
    <source>
        <dbReference type="ARBA" id="ARBA00023235"/>
    </source>
</evidence>
<evidence type="ECO:0000256" key="8">
    <source>
        <dbReference type="ARBA" id="ARBA00022857"/>
    </source>
</evidence>
<keyword evidence="11 18" id="KW-0413">Isomerase</keyword>
<feature type="binding site" evidence="18">
    <location>
        <position position="125"/>
    </location>
    <ligand>
        <name>K(+)</name>
        <dbReference type="ChEBI" id="CHEBI:29103"/>
    </ligand>
</feature>
<comment type="similarity">
    <text evidence="3 19">In the N-terminal section; belongs to the NnrE/AIBP family.</text>
</comment>
<dbReference type="PROSITE" id="PS51385">
    <property type="entry name" value="YJEF_N"/>
    <property type="match status" value="1"/>
</dbReference>
<comment type="catalytic activity">
    <reaction evidence="2 18 19">
        <text>(6R)-NADPHX = (6S)-NADPHX</text>
        <dbReference type="Rhea" id="RHEA:32227"/>
        <dbReference type="ChEBI" id="CHEBI:64076"/>
        <dbReference type="ChEBI" id="CHEBI:64077"/>
        <dbReference type="EC" id="5.1.99.6"/>
    </reaction>
</comment>
<feature type="binding site" evidence="17">
    <location>
        <position position="258"/>
    </location>
    <ligand>
        <name>(6S)-NADPHX</name>
        <dbReference type="ChEBI" id="CHEBI:64076"/>
    </ligand>
</feature>
<feature type="binding site" evidence="17">
    <location>
        <position position="371"/>
    </location>
    <ligand>
        <name>(6S)-NADPHX</name>
        <dbReference type="ChEBI" id="CHEBI:64076"/>
    </ligand>
</feature>
<comment type="cofactor">
    <cofactor evidence="18 19">
        <name>K(+)</name>
        <dbReference type="ChEBI" id="CHEBI:29103"/>
    </cofactor>
    <text evidence="18 19">Binds 1 potassium ion per subunit.</text>
</comment>
<evidence type="ECO:0000256" key="10">
    <source>
        <dbReference type="ARBA" id="ARBA00023027"/>
    </source>
</evidence>
<dbReference type="RefSeq" id="WP_255036886.1">
    <property type="nucleotide sequence ID" value="NZ_RJUF01000020.1"/>
</dbReference>
<name>A0AAE3H2H6_9BACT</name>
<dbReference type="SUPFAM" id="SSF53613">
    <property type="entry name" value="Ribokinase-like"/>
    <property type="match status" value="1"/>
</dbReference>
<dbReference type="Gene3D" id="3.40.50.10260">
    <property type="entry name" value="YjeF N-terminal domain"/>
    <property type="match status" value="1"/>
</dbReference>
<comment type="caution">
    <text evidence="18">Lacks conserved residue(s) required for the propagation of feature annotation.</text>
</comment>
<dbReference type="CDD" id="cd01171">
    <property type="entry name" value="YXKO-related"/>
    <property type="match status" value="1"/>
</dbReference>
<dbReference type="InterPro" id="IPR000631">
    <property type="entry name" value="CARKD"/>
</dbReference>
<keyword evidence="6 17" id="KW-0547">Nucleotide-binding</keyword>
<dbReference type="NCBIfam" id="TIGR00197">
    <property type="entry name" value="yjeF_nterm"/>
    <property type="match status" value="1"/>
</dbReference>
<evidence type="ECO:0000256" key="7">
    <source>
        <dbReference type="ARBA" id="ARBA00022840"/>
    </source>
</evidence>
<keyword evidence="13" id="KW-0511">Multifunctional enzyme</keyword>
<evidence type="ECO:0000256" key="15">
    <source>
        <dbReference type="ARBA" id="ARBA00048238"/>
    </source>
</evidence>
<evidence type="ECO:0000256" key="4">
    <source>
        <dbReference type="ARBA" id="ARBA00009524"/>
    </source>
</evidence>
<comment type="similarity">
    <text evidence="4 19">In the C-terminal section; belongs to the NnrD/CARKD family.</text>
</comment>
<keyword evidence="12 17" id="KW-0456">Lyase</keyword>
<dbReference type="GO" id="GO:0046496">
    <property type="term" value="P:nicotinamide nucleotide metabolic process"/>
    <property type="evidence" value="ECO:0007669"/>
    <property type="project" value="UniProtKB-UniRule"/>
</dbReference>
<evidence type="ECO:0000256" key="2">
    <source>
        <dbReference type="ARBA" id="ARBA00000909"/>
    </source>
</evidence>
<feature type="binding site" evidence="17">
    <location>
        <position position="436"/>
    </location>
    <ligand>
        <name>AMP</name>
        <dbReference type="ChEBI" id="CHEBI:456215"/>
    </ligand>
</feature>
<dbReference type="GO" id="GO:0110051">
    <property type="term" value="P:metabolite repair"/>
    <property type="evidence" value="ECO:0007669"/>
    <property type="project" value="TreeGrafter"/>
</dbReference>
<feature type="binding site" evidence="18">
    <location>
        <position position="58"/>
    </location>
    <ligand>
        <name>K(+)</name>
        <dbReference type="ChEBI" id="CHEBI:29103"/>
    </ligand>
</feature>
<dbReference type="PROSITE" id="PS51383">
    <property type="entry name" value="YJEF_C_3"/>
    <property type="match status" value="1"/>
</dbReference>
<dbReference type="PROSITE" id="PS01050">
    <property type="entry name" value="YJEF_C_2"/>
    <property type="match status" value="1"/>
</dbReference>
<comment type="caution">
    <text evidence="22">The sequence shown here is derived from an EMBL/GenBank/DDBJ whole genome shotgun (WGS) entry which is preliminary data.</text>
</comment>
<feature type="binding site" evidence="18">
    <location>
        <begin position="129"/>
        <end position="135"/>
    </location>
    <ligand>
        <name>(6S)-NADPHX</name>
        <dbReference type="ChEBI" id="CHEBI:64076"/>
    </ligand>
</feature>
<dbReference type="GO" id="GO:0005524">
    <property type="term" value="F:ATP binding"/>
    <property type="evidence" value="ECO:0007669"/>
    <property type="project" value="UniProtKB-UniRule"/>
</dbReference>
<dbReference type="EMBL" id="RJUF01000020">
    <property type="protein sequence ID" value="MCP9763100.1"/>
    <property type="molecule type" value="Genomic_DNA"/>
</dbReference>
<feature type="binding site" evidence="18">
    <location>
        <position position="158"/>
    </location>
    <ligand>
        <name>(6S)-NADPHX</name>
        <dbReference type="ChEBI" id="CHEBI:64076"/>
    </ligand>
</feature>
<reference evidence="22 23" key="1">
    <citation type="submission" date="2018-11" db="EMBL/GenBank/DDBJ databases">
        <title>Novel bacteria species description.</title>
        <authorList>
            <person name="Han J.-H."/>
        </authorList>
    </citation>
    <scope>NUCLEOTIDE SEQUENCE [LARGE SCALE GENOMIC DNA]</scope>
    <source>
        <strain evidence="22 23">KCTC23259</strain>
    </source>
</reference>
<dbReference type="EC" id="5.1.99.6" evidence="19"/>
<keyword evidence="23" id="KW-1185">Reference proteome</keyword>
<dbReference type="GO" id="GO:0052856">
    <property type="term" value="F:NAD(P)HX epimerase activity"/>
    <property type="evidence" value="ECO:0007669"/>
    <property type="project" value="UniProtKB-UniRule"/>
</dbReference>